<accession>A0ABY6IZ15</accession>
<keyword evidence="1 3" id="KW-0732">Signal</keyword>
<keyword evidence="6" id="KW-1185">Reference proteome</keyword>
<organism evidence="5 6">
    <name type="scientific">Chitinophaga horti</name>
    <dbReference type="NCBI Taxonomy" id="2920382"/>
    <lineage>
        <taxon>Bacteria</taxon>
        <taxon>Pseudomonadati</taxon>
        <taxon>Bacteroidota</taxon>
        <taxon>Chitinophagia</taxon>
        <taxon>Chitinophagales</taxon>
        <taxon>Chitinophagaceae</taxon>
        <taxon>Chitinophaga</taxon>
    </lineage>
</organism>
<dbReference type="Proteomes" id="UP001162741">
    <property type="component" value="Chromosome"/>
</dbReference>
<gene>
    <name evidence="5" type="ORF">MKQ68_14260</name>
</gene>
<dbReference type="Gene3D" id="1.50.10.100">
    <property type="entry name" value="Chondroitin AC/alginate lyase"/>
    <property type="match status" value="1"/>
</dbReference>
<evidence type="ECO:0000259" key="4">
    <source>
        <dbReference type="Pfam" id="PF05426"/>
    </source>
</evidence>
<name>A0ABY6IZ15_9BACT</name>
<evidence type="ECO:0000313" key="6">
    <source>
        <dbReference type="Proteomes" id="UP001162741"/>
    </source>
</evidence>
<feature type="domain" description="Alginate lyase" evidence="4">
    <location>
        <begin position="64"/>
        <end position="343"/>
    </location>
</feature>
<evidence type="ECO:0000256" key="3">
    <source>
        <dbReference type="SAM" id="SignalP"/>
    </source>
</evidence>
<feature type="chain" id="PRO_5046447450" evidence="3">
    <location>
        <begin position="19"/>
        <end position="394"/>
    </location>
</feature>
<protein>
    <submittedName>
        <fullName evidence="5">Alginate lyase family protein</fullName>
    </submittedName>
</protein>
<dbReference type="InterPro" id="IPR008397">
    <property type="entry name" value="Alginate_lyase_dom"/>
</dbReference>
<reference evidence="5" key="1">
    <citation type="submission" date="2022-10" db="EMBL/GenBank/DDBJ databases">
        <title>Chitinophaga sp. nov., isolated from soil.</title>
        <authorList>
            <person name="Jeon C.O."/>
        </authorList>
    </citation>
    <scope>NUCLEOTIDE SEQUENCE</scope>
    <source>
        <strain evidence="5">R8</strain>
    </source>
</reference>
<dbReference type="SUPFAM" id="SSF48230">
    <property type="entry name" value="Chondroitin AC/alginate lyase"/>
    <property type="match status" value="1"/>
</dbReference>
<feature type="signal peptide" evidence="3">
    <location>
        <begin position="1"/>
        <end position="18"/>
    </location>
</feature>
<dbReference type="InterPro" id="IPR008929">
    <property type="entry name" value="Chondroitin_lyas"/>
</dbReference>
<evidence type="ECO:0000256" key="1">
    <source>
        <dbReference type="ARBA" id="ARBA00022729"/>
    </source>
</evidence>
<evidence type="ECO:0000313" key="5">
    <source>
        <dbReference type="EMBL" id="UYQ91254.1"/>
    </source>
</evidence>
<evidence type="ECO:0000256" key="2">
    <source>
        <dbReference type="ARBA" id="ARBA00023239"/>
    </source>
</evidence>
<dbReference type="EMBL" id="CP107006">
    <property type="protein sequence ID" value="UYQ91254.1"/>
    <property type="molecule type" value="Genomic_DNA"/>
</dbReference>
<keyword evidence="2 5" id="KW-0456">Lyase</keyword>
<proteinExistence type="predicted"/>
<dbReference type="Pfam" id="PF05426">
    <property type="entry name" value="Alginate_lyase"/>
    <property type="match status" value="1"/>
</dbReference>
<dbReference type="GO" id="GO:0016829">
    <property type="term" value="F:lyase activity"/>
    <property type="evidence" value="ECO:0007669"/>
    <property type="project" value="UniProtKB-KW"/>
</dbReference>
<sequence length="394" mass="45485">MRTLLIMLCLTACATVHAQETFLLKKEMLQETRRKITRKDPATLKALAWLVKECDTLLTRGPYSVTYKSKVPPSGDKHDYMSVGPYWWPDSSKADGLPYIRKDGQINPERYTIRDADFQSSLNREVYTLAIGWYFTGKEAYARHAAKLLRTWYIDTATRMNPNLNYGQAIPGITDGRGIGLIDTRNADKLIDGMQLLKNSGALPKADYKAIQQWFNQYLTWMRTSPVGLDEADEKNNHGTWYDVQAVAIALFTEQKDSARLWLEQQTKARIESQLKQDGSQPHELARTLSWNYSQMNLKAFFELALLAENVNVDLWQYKTASGKTIEKAFSWLLPFAEGKQTWQHQQIKHMDTDGYLELAVMAKRKYPQLDLAPLYQKHNNYYNPMLQLVGWTY</sequence>
<dbReference type="RefSeq" id="WP_264279720.1">
    <property type="nucleotide sequence ID" value="NZ_CP107006.1"/>
</dbReference>